<feature type="domain" description="Nephrocystin 3-like N-terminal" evidence="2">
    <location>
        <begin position="272"/>
        <end position="447"/>
    </location>
</feature>
<dbReference type="SUPFAM" id="SSF52540">
    <property type="entry name" value="P-loop containing nucleoside triphosphate hydrolases"/>
    <property type="match status" value="1"/>
</dbReference>
<dbReference type="EMBL" id="VIFY01000188">
    <property type="protein sequence ID" value="TQB68809.1"/>
    <property type="molecule type" value="Genomic_DNA"/>
</dbReference>
<name>A0A507QJW9_MONPU</name>
<sequence length="978" mass="112293">MAADEFDSTAQMLVVQFIHAGIQLVGQLYEIHSLDDDDQPVMQWNVCELHTQFTNLSSCLTGGCPREIGPLSQQAQALDDLRAASHGILRTLSTRLELIQSFGPGSLLHVGDLKQLWPLEDAMGLEERIIWLKSELEVAISSVQSLVTAREALRSLDITRDRRAPNEPTLLDQRRERSERPAEPGIVKLFGEDPTEVQNKMAYEEVEKVYTKDTLFTDHEMIIQDFLLESLKFPSMTDRENSVTTAHSTTFDWIFAPSSKPSAPFQGWRSENSLANWLRNGEHQERIYWISGKAGSGKSTLMQFVMQHAETVNLLRSWAGNKQLITAGFYFWISGTLEQRSQTGLMRYLLYQLLSEQKHLIPVVFPARWKHLRSLSTRERVKASISWDLLELTGAMESFMHYTGNSGRICLFIDGLDEFAGDHQQIVAFLKNCVTSFPHVKICLSSRPLPAFWETLGNNPRLELHQLTQRDMLHFAEDRLYGNPSINQLFSKDKDAASQLILDIVERADGVFLWVMLVVQSLLRREKYEDVLQMHEYLREHPTNIDNLFAYFIFDTVSKDQTFIISRLFQIIQAREEACYVTQWQSAASMSLWEFALADQLEESMPCIPTDVQQASELDITRICEVTRALLSGECAGLIITHSSFSSPRMLQRDTPSHGKQLAHSKVSYVHRTVKDFLSLPHVRSRLLEPMLGSTFEPHSSLLTSIILQFKRPLDEFQPHRQIDDWWPSILLAFTHARLSMNCWQSQLVLIPELDRALCQHWAFRRSIKFDHWARSLFSSYEKRKNLVFRDPFLSLSAKFGLAVLVRERILEDNSRPHGSDVGDEIPLLSHCIELLASRRQTVYPLSSPEIINDVLASGADPNQPYKDLNGKNQTPWLVVLDYLREADRRQWIRYYDTSEDGTFRLAAIVSLFIQYGADPNALLLQTRFDPSASALEIITAIYRKYAVPEFGRLRKVLIERGAYEREGHDIFYQVYGR</sequence>
<reference evidence="4 5" key="1">
    <citation type="submission" date="2019-06" db="EMBL/GenBank/DDBJ databases">
        <title>Wine fermentation using esterase from Monascus purpureus.</title>
        <authorList>
            <person name="Geng C."/>
            <person name="Zhang Y."/>
        </authorList>
    </citation>
    <scope>NUCLEOTIDE SEQUENCE [LARGE SCALE GENOMIC DNA]</scope>
    <source>
        <strain evidence="4">HQ1</strain>
    </source>
</reference>
<gene>
    <name evidence="4" type="ORF">MPDQ_002711</name>
</gene>
<evidence type="ECO:0000259" key="2">
    <source>
        <dbReference type="Pfam" id="PF24883"/>
    </source>
</evidence>
<dbReference type="InterPro" id="IPR027417">
    <property type="entry name" value="P-loop_NTPase"/>
</dbReference>
<dbReference type="Gene3D" id="3.40.50.300">
    <property type="entry name" value="P-loop containing nucleotide triphosphate hydrolases"/>
    <property type="match status" value="1"/>
</dbReference>
<keyword evidence="1" id="KW-0677">Repeat</keyword>
<dbReference type="InterPro" id="IPR056884">
    <property type="entry name" value="NPHP3-like_N"/>
</dbReference>
<dbReference type="InterPro" id="IPR056693">
    <property type="entry name" value="DUF7791"/>
</dbReference>
<organism evidence="4 5">
    <name type="scientific">Monascus purpureus</name>
    <name type="common">Red mold</name>
    <name type="synonym">Monascus anka</name>
    <dbReference type="NCBI Taxonomy" id="5098"/>
    <lineage>
        <taxon>Eukaryota</taxon>
        <taxon>Fungi</taxon>
        <taxon>Dikarya</taxon>
        <taxon>Ascomycota</taxon>
        <taxon>Pezizomycotina</taxon>
        <taxon>Eurotiomycetes</taxon>
        <taxon>Eurotiomycetidae</taxon>
        <taxon>Eurotiales</taxon>
        <taxon>Aspergillaceae</taxon>
        <taxon>Monascus</taxon>
    </lineage>
</organism>
<dbReference type="PANTHER" id="PTHR10039:SF5">
    <property type="entry name" value="NACHT DOMAIN-CONTAINING PROTEIN"/>
    <property type="match status" value="1"/>
</dbReference>
<evidence type="ECO:0000313" key="4">
    <source>
        <dbReference type="EMBL" id="TQB68809.1"/>
    </source>
</evidence>
<dbReference type="STRING" id="5098.A0A507QJW9"/>
<keyword evidence="5" id="KW-1185">Reference proteome</keyword>
<dbReference type="AlphaFoldDB" id="A0A507QJW9"/>
<dbReference type="PANTHER" id="PTHR10039">
    <property type="entry name" value="AMELOGENIN"/>
    <property type="match status" value="1"/>
</dbReference>
<protein>
    <submittedName>
        <fullName evidence="4">Uncharacterized protein</fullName>
    </submittedName>
</protein>
<dbReference type="Pfam" id="PF25053">
    <property type="entry name" value="DUF7791"/>
    <property type="match status" value="1"/>
</dbReference>
<dbReference type="Proteomes" id="UP000319663">
    <property type="component" value="Unassembled WGS sequence"/>
</dbReference>
<comment type="caution">
    <text evidence="4">The sequence shown here is derived from an EMBL/GenBank/DDBJ whole genome shotgun (WGS) entry which is preliminary data.</text>
</comment>
<accession>A0A507QJW9</accession>
<evidence type="ECO:0000313" key="5">
    <source>
        <dbReference type="Proteomes" id="UP000319663"/>
    </source>
</evidence>
<evidence type="ECO:0000256" key="1">
    <source>
        <dbReference type="ARBA" id="ARBA00022737"/>
    </source>
</evidence>
<evidence type="ECO:0000259" key="3">
    <source>
        <dbReference type="Pfam" id="PF25053"/>
    </source>
</evidence>
<dbReference type="Pfam" id="PF24883">
    <property type="entry name" value="NPHP3_N"/>
    <property type="match status" value="1"/>
</dbReference>
<feature type="domain" description="DUF7791" evidence="3">
    <location>
        <begin position="566"/>
        <end position="711"/>
    </location>
</feature>
<proteinExistence type="predicted"/>